<keyword evidence="3 8" id="KW-0067">ATP-binding</keyword>
<evidence type="ECO:0000256" key="10">
    <source>
        <dbReference type="SAM" id="MobiDB-lite"/>
    </source>
</evidence>
<dbReference type="GO" id="GO:0005874">
    <property type="term" value="C:microtubule"/>
    <property type="evidence" value="ECO:0007669"/>
    <property type="project" value="UniProtKB-KW"/>
</dbReference>
<dbReference type="InterPro" id="IPR027417">
    <property type="entry name" value="P-loop_NTPase"/>
</dbReference>
<evidence type="ECO:0000256" key="9">
    <source>
        <dbReference type="SAM" id="Coils"/>
    </source>
</evidence>
<name>A0A5N6RDC5_9ROSI</name>
<keyword evidence="5 8" id="KW-0505">Motor protein</keyword>
<accession>A0A5N6RDC5</accession>
<feature type="region of interest" description="Disordered" evidence="10">
    <location>
        <begin position="719"/>
        <end position="746"/>
    </location>
</feature>
<keyword evidence="2 8" id="KW-0547">Nucleotide-binding</keyword>
<evidence type="ECO:0000256" key="3">
    <source>
        <dbReference type="ARBA" id="ARBA00022840"/>
    </source>
</evidence>
<feature type="region of interest" description="Disordered" evidence="10">
    <location>
        <begin position="657"/>
        <end position="701"/>
    </location>
</feature>
<feature type="domain" description="Kinesin motor" evidence="11">
    <location>
        <begin position="50"/>
        <end position="373"/>
    </location>
</feature>
<dbReference type="GO" id="GO:0003777">
    <property type="term" value="F:microtubule motor activity"/>
    <property type="evidence" value="ECO:0007669"/>
    <property type="project" value="InterPro"/>
</dbReference>
<dbReference type="GO" id="GO:0008017">
    <property type="term" value="F:microtubule binding"/>
    <property type="evidence" value="ECO:0007669"/>
    <property type="project" value="InterPro"/>
</dbReference>
<evidence type="ECO:0000256" key="2">
    <source>
        <dbReference type="ARBA" id="ARBA00022741"/>
    </source>
</evidence>
<dbReference type="AlphaFoldDB" id="A0A5N6RDC5"/>
<evidence type="ECO:0000256" key="6">
    <source>
        <dbReference type="ARBA" id="ARBA00061615"/>
    </source>
</evidence>
<dbReference type="GO" id="GO:0005524">
    <property type="term" value="F:ATP binding"/>
    <property type="evidence" value="ECO:0007669"/>
    <property type="project" value="UniProtKB-UniRule"/>
</dbReference>
<dbReference type="FunFam" id="3.40.850.10:FF:000068">
    <property type="entry name" value="p-loop containing nucleoside triphosphate hydrolase superfamily protein"/>
    <property type="match status" value="1"/>
</dbReference>
<dbReference type="PRINTS" id="PR00380">
    <property type="entry name" value="KINESINHEAVY"/>
</dbReference>
<evidence type="ECO:0000313" key="12">
    <source>
        <dbReference type="EMBL" id="KAE8076068.1"/>
    </source>
</evidence>
<feature type="compositionally biased region" description="Polar residues" evidence="10">
    <location>
        <begin position="1"/>
        <end position="21"/>
    </location>
</feature>
<dbReference type="SMART" id="SM00129">
    <property type="entry name" value="KISc"/>
    <property type="match status" value="1"/>
</dbReference>
<keyword evidence="13" id="KW-1185">Reference proteome</keyword>
<dbReference type="PANTHER" id="PTHR24115:SF416">
    <property type="entry name" value="KINESIN-LIKE PROTEIN KIN-10A"/>
    <property type="match status" value="1"/>
</dbReference>
<dbReference type="OrthoDB" id="3176171at2759"/>
<evidence type="ECO:0000256" key="8">
    <source>
        <dbReference type="PROSITE-ProRule" id="PRU00283"/>
    </source>
</evidence>
<dbReference type="InterPro" id="IPR001752">
    <property type="entry name" value="Kinesin_motor_dom"/>
</dbReference>
<evidence type="ECO:0000256" key="1">
    <source>
        <dbReference type="ARBA" id="ARBA00022701"/>
    </source>
</evidence>
<dbReference type="PROSITE" id="PS50067">
    <property type="entry name" value="KINESIN_MOTOR_2"/>
    <property type="match status" value="1"/>
</dbReference>
<feature type="coiled-coil region" evidence="9">
    <location>
        <begin position="407"/>
        <end position="518"/>
    </location>
</feature>
<reference evidence="12 13" key="1">
    <citation type="submission" date="2019-06" db="EMBL/GenBank/DDBJ databases">
        <title>A chromosomal-level reference genome of Carpinus fangiana (Coryloideae, Betulaceae).</title>
        <authorList>
            <person name="Yang X."/>
            <person name="Wang Z."/>
            <person name="Zhang L."/>
            <person name="Hao G."/>
            <person name="Liu J."/>
            <person name="Yang Y."/>
        </authorList>
    </citation>
    <scope>NUCLEOTIDE SEQUENCE [LARGE SCALE GENOMIC DNA]</scope>
    <source>
        <strain evidence="12">Cfa_2016G</strain>
        <tissue evidence="12">Leaf</tissue>
    </source>
</reference>
<dbReference type="SUPFAM" id="SSF52540">
    <property type="entry name" value="P-loop containing nucleoside triphosphate hydrolases"/>
    <property type="match status" value="1"/>
</dbReference>
<keyword evidence="4 9" id="KW-0175">Coiled coil</keyword>
<protein>
    <recommendedName>
        <fullName evidence="7">Kinesin-like protein KIN-10A</fullName>
    </recommendedName>
</protein>
<evidence type="ECO:0000256" key="4">
    <source>
        <dbReference type="ARBA" id="ARBA00023054"/>
    </source>
</evidence>
<proteinExistence type="inferred from homology"/>
<comment type="similarity">
    <text evidence="6">Belongs to the TRAFAC class myosin-kinesin ATPase superfamily. Kinesin family. KIN-10 subfamily.</text>
</comment>
<dbReference type="Gene3D" id="3.40.850.10">
    <property type="entry name" value="Kinesin motor domain"/>
    <property type="match status" value="1"/>
</dbReference>
<dbReference type="Pfam" id="PF00225">
    <property type="entry name" value="Kinesin"/>
    <property type="match status" value="1"/>
</dbReference>
<dbReference type="InterPro" id="IPR036961">
    <property type="entry name" value="Kinesin_motor_dom_sf"/>
</dbReference>
<gene>
    <name evidence="12" type="ORF">FH972_014741</name>
</gene>
<keyword evidence="1" id="KW-0493">Microtubule</keyword>
<dbReference type="GO" id="GO:0005871">
    <property type="term" value="C:kinesin complex"/>
    <property type="evidence" value="ECO:0007669"/>
    <property type="project" value="TreeGrafter"/>
</dbReference>
<evidence type="ECO:0000256" key="7">
    <source>
        <dbReference type="ARBA" id="ARBA00073419"/>
    </source>
</evidence>
<dbReference type="GO" id="GO:0007018">
    <property type="term" value="P:microtubule-based movement"/>
    <property type="evidence" value="ECO:0007669"/>
    <property type="project" value="InterPro"/>
</dbReference>
<evidence type="ECO:0000259" key="11">
    <source>
        <dbReference type="PROSITE" id="PS50067"/>
    </source>
</evidence>
<dbReference type="GO" id="GO:0016887">
    <property type="term" value="F:ATP hydrolysis activity"/>
    <property type="evidence" value="ECO:0007669"/>
    <property type="project" value="TreeGrafter"/>
</dbReference>
<dbReference type="PANTHER" id="PTHR24115">
    <property type="entry name" value="KINESIN-RELATED"/>
    <property type="match status" value="1"/>
</dbReference>
<evidence type="ECO:0000256" key="5">
    <source>
        <dbReference type="ARBA" id="ARBA00023175"/>
    </source>
</evidence>
<feature type="region of interest" description="Disordered" evidence="10">
    <location>
        <begin position="1"/>
        <end position="49"/>
    </location>
</feature>
<sequence>MAPTPSKANQTHPTQIKTPQSKLRIHFNANKTNPSPNPNAAAKEAPQDHPVEVITRIRDYPDRKEKPVSVLQINSNNHSIRVRADFGYRDFSLDGVSLSEEENLDVFYKKFVESRINSVKLGDKCTIMMYGPTGSGKSHTMFGCSKLPGIVYRSLRDILGDGEEGSDDTRGTFVQVTVLEIYNEEIYDLLSGNGGGGLGLGWPKGSASKVKLEVMGKKAKNASYISGTEAGKISKEIQKVEKRRIVKSTLCNERSSRSHCLIILDVPTVGGRLMLVDMAGSENIEQAGQIGFEAKMQTAKINQGNIALKRVVESIANGDSHVPFRDSKLTMLLQDSFEDDKSKILMILCASPDPKEMHKTISTLEYGAKAKCIVRGPHTPNKDKFGTEDSSSAVILGSRIAAMDEFIFKLQRENKLKEKERNEAHKELLKKEEEVAALRARLELTERRGSGASEEEINLKVNERAQILKRELEKRLEECQKMTNEFVELERRRMEERILQQQQEVEMLRQRLEEIELELCHSTDASADESALKDMDGSGFARRLMRIYTNEDPGMVKSMDLDMDDQEPIVREVKHVGGMVCRPAGIQGNLDQSHLVDHDVFTAKFGDRVCLSTVFEEEEVDEGDDEHEERVLDEEVEKEIIEEKRVCVVDQCSPVIRVEQTPSPPSRSPRKRDHPKERFEGRLMGSELSSEPENSKDTASSRRLRIQNIFTLCGNHRELSQHIRTPTPAKKRSGPIDPQSSPIGEDSIVRNFNKENLEVQKYMPIPEFEAKSPAATMEPLALNKNQIYNDVALALKENYNPYDDNDAKIEVYVKWEASKEIPGKFITTLKVVKDASLADLRKLIEISLGADNQAFTFLVLGDPTGAPVPREKEGMVQAIKLPLCNNQANGRLACLRPAKGIQCPTHLPPSPLPLRPLENKLPLTPNSCHSHHPDEGLSPNFSSTPFIVRRHQLEQL</sequence>
<organism evidence="12 13">
    <name type="scientific">Carpinus fangiana</name>
    <dbReference type="NCBI Taxonomy" id="176857"/>
    <lineage>
        <taxon>Eukaryota</taxon>
        <taxon>Viridiplantae</taxon>
        <taxon>Streptophyta</taxon>
        <taxon>Embryophyta</taxon>
        <taxon>Tracheophyta</taxon>
        <taxon>Spermatophyta</taxon>
        <taxon>Magnoliopsida</taxon>
        <taxon>eudicotyledons</taxon>
        <taxon>Gunneridae</taxon>
        <taxon>Pentapetalae</taxon>
        <taxon>rosids</taxon>
        <taxon>fabids</taxon>
        <taxon>Fagales</taxon>
        <taxon>Betulaceae</taxon>
        <taxon>Carpinus</taxon>
    </lineage>
</organism>
<dbReference type="InterPro" id="IPR027640">
    <property type="entry name" value="Kinesin-like_fam"/>
</dbReference>
<feature type="binding site" evidence="8">
    <location>
        <begin position="131"/>
        <end position="138"/>
    </location>
    <ligand>
        <name>ATP</name>
        <dbReference type="ChEBI" id="CHEBI:30616"/>
    </ligand>
</feature>
<evidence type="ECO:0000313" key="13">
    <source>
        <dbReference type="Proteomes" id="UP000327013"/>
    </source>
</evidence>
<dbReference type="EMBL" id="CM017326">
    <property type="protein sequence ID" value="KAE8076068.1"/>
    <property type="molecule type" value="Genomic_DNA"/>
</dbReference>
<dbReference type="Proteomes" id="UP000327013">
    <property type="component" value="Chromosome 6"/>
</dbReference>